<sequence>MTEKLETLQASLWNDITTSKTLKDEIKRLGNAIHDIYYKGNEEFNFIAEKKCLKKIQISEEYIESNSEKAVYSLIFKADNDIQKLLCQFPRLGWIECSNWGLTVKETSEYNMLTADDSTCTIKALCVRHDGMIIVADQANKKIKLLNQQYRIITHCDVSAEPQDVCEISFGEIAVAVDGWFTKEIQFIFELNGQLVNGRKLELQHPCYGISYHDGKLYITSSTALYKYSLCGKQESKIFEDTSAKNTLWKCAVSPTGTRVYITNQSQKKLLTVGMDGSVLASFTHPELRLPYGVHVTPAGKVLVCGKESTTVIQVDSGGKMKLATLASKWDGINFPRSVFYNKNTASIIVGHFGNDILVFRLV</sequence>
<gene>
    <name evidence="1" type="ORF">DPMN_056972</name>
</gene>
<proteinExistence type="predicted"/>
<reference evidence="1" key="1">
    <citation type="journal article" date="2019" name="bioRxiv">
        <title>The Genome of the Zebra Mussel, Dreissena polymorpha: A Resource for Invasive Species Research.</title>
        <authorList>
            <person name="McCartney M.A."/>
            <person name="Auch B."/>
            <person name="Kono T."/>
            <person name="Mallez S."/>
            <person name="Zhang Y."/>
            <person name="Obille A."/>
            <person name="Becker A."/>
            <person name="Abrahante J.E."/>
            <person name="Garbe J."/>
            <person name="Badalamenti J.P."/>
            <person name="Herman A."/>
            <person name="Mangelson H."/>
            <person name="Liachko I."/>
            <person name="Sullivan S."/>
            <person name="Sone E.D."/>
            <person name="Koren S."/>
            <person name="Silverstein K.A.T."/>
            <person name="Beckman K.B."/>
            <person name="Gohl D.M."/>
        </authorList>
    </citation>
    <scope>NUCLEOTIDE SEQUENCE</scope>
    <source>
        <strain evidence="1">Duluth1</strain>
        <tissue evidence="1">Whole animal</tissue>
    </source>
</reference>
<evidence type="ECO:0000313" key="2">
    <source>
        <dbReference type="Proteomes" id="UP000828390"/>
    </source>
</evidence>
<dbReference type="InterPro" id="IPR011042">
    <property type="entry name" value="6-blade_b-propeller_TolB-like"/>
</dbReference>
<name>A0A9D4CSQ8_DREPO</name>
<evidence type="ECO:0000313" key="1">
    <source>
        <dbReference type="EMBL" id="KAH3730969.1"/>
    </source>
</evidence>
<protein>
    <submittedName>
        <fullName evidence="1">Uncharacterized protein</fullName>
    </submittedName>
</protein>
<dbReference type="AlphaFoldDB" id="A0A9D4CSQ8"/>
<dbReference type="SUPFAM" id="SSF101898">
    <property type="entry name" value="NHL repeat"/>
    <property type="match status" value="1"/>
</dbReference>
<dbReference type="Proteomes" id="UP000828390">
    <property type="component" value="Unassembled WGS sequence"/>
</dbReference>
<organism evidence="1 2">
    <name type="scientific">Dreissena polymorpha</name>
    <name type="common">Zebra mussel</name>
    <name type="synonym">Mytilus polymorpha</name>
    <dbReference type="NCBI Taxonomy" id="45954"/>
    <lineage>
        <taxon>Eukaryota</taxon>
        <taxon>Metazoa</taxon>
        <taxon>Spiralia</taxon>
        <taxon>Lophotrochozoa</taxon>
        <taxon>Mollusca</taxon>
        <taxon>Bivalvia</taxon>
        <taxon>Autobranchia</taxon>
        <taxon>Heteroconchia</taxon>
        <taxon>Euheterodonta</taxon>
        <taxon>Imparidentia</taxon>
        <taxon>Neoheterodontei</taxon>
        <taxon>Myida</taxon>
        <taxon>Dreissenoidea</taxon>
        <taxon>Dreissenidae</taxon>
        <taxon>Dreissena</taxon>
    </lineage>
</organism>
<dbReference type="OrthoDB" id="6111574at2759"/>
<keyword evidence="2" id="KW-1185">Reference proteome</keyword>
<dbReference type="EMBL" id="JAIWYP010000012">
    <property type="protein sequence ID" value="KAH3730969.1"/>
    <property type="molecule type" value="Genomic_DNA"/>
</dbReference>
<reference evidence="1" key="2">
    <citation type="submission" date="2020-11" db="EMBL/GenBank/DDBJ databases">
        <authorList>
            <person name="McCartney M.A."/>
            <person name="Auch B."/>
            <person name="Kono T."/>
            <person name="Mallez S."/>
            <person name="Becker A."/>
            <person name="Gohl D.M."/>
            <person name="Silverstein K.A.T."/>
            <person name="Koren S."/>
            <person name="Bechman K.B."/>
            <person name="Herman A."/>
            <person name="Abrahante J.E."/>
            <person name="Garbe J."/>
        </authorList>
    </citation>
    <scope>NUCLEOTIDE SEQUENCE</scope>
    <source>
        <strain evidence="1">Duluth1</strain>
        <tissue evidence="1">Whole animal</tissue>
    </source>
</reference>
<accession>A0A9D4CSQ8</accession>
<comment type="caution">
    <text evidence="1">The sequence shown here is derived from an EMBL/GenBank/DDBJ whole genome shotgun (WGS) entry which is preliminary data.</text>
</comment>
<dbReference type="Gene3D" id="2.120.10.30">
    <property type="entry name" value="TolB, C-terminal domain"/>
    <property type="match status" value="1"/>
</dbReference>